<keyword evidence="4 7" id="KW-0963">Cytoplasm</keyword>
<dbReference type="SUPFAM" id="SSF51351">
    <property type="entry name" value="Triosephosphate isomerase (TIM)"/>
    <property type="match status" value="1"/>
</dbReference>
<dbReference type="AlphaFoldDB" id="A0A3D3REG4"/>
<sequence>MMRRFLVAGNWKMNTTKESGAQLAQALASEVPSENPAVEVLVCPPFPYLTTIGEIVSGSGVGFGAQNCYHEAPGAFTGETSTEMLTDVGCRSVILGHSERRHVLKETDADINLKVKKALEAGLQVVLCVGELQSERESDQTETVLNTQMTGGLSGVDASAFGQIVIAYEPVWAIGTGLTASPEQAEAAHLYLRNWLKDQYSAEIADSTRILYGGSVKPDNAKELLSQENVDGALVGGASLKAELFIPIIQAAVELSAE</sequence>
<dbReference type="EC" id="5.3.1.1" evidence="7 8"/>
<dbReference type="InterPro" id="IPR013785">
    <property type="entry name" value="Aldolase_TIM"/>
</dbReference>
<dbReference type="InterPro" id="IPR035990">
    <property type="entry name" value="TIM_sf"/>
</dbReference>
<proteinExistence type="inferred from homology"/>
<feature type="active site" description="Electrophile" evidence="7">
    <location>
        <position position="97"/>
    </location>
</feature>
<dbReference type="GO" id="GO:0006096">
    <property type="term" value="P:glycolytic process"/>
    <property type="evidence" value="ECO:0007669"/>
    <property type="project" value="UniProtKB-UniRule"/>
</dbReference>
<feature type="binding site" evidence="7">
    <location>
        <begin position="236"/>
        <end position="237"/>
    </location>
    <ligand>
        <name>substrate</name>
    </ligand>
</feature>
<evidence type="ECO:0000313" key="10">
    <source>
        <dbReference type="Proteomes" id="UP000263642"/>
    </source>
</evidence>
<keyword evidence="5 7" id="KW-0324">Glycolysis</keyword>
<reference evidence="9 10" key="1">
    <citation type="journal article" date="2018" name="Nat. Biotechnol.">
        <title>A standardized bacterial taxonomy based on genome phylogeny substantially revises the tree of life.</title>
        <authorList>
            <person name="Parks D.H."/>
            <person name="Chuvochina M."/>
            <person name="Waite D.W."/>
            <person name="Rinke C."/>
            <person name="Skarshewski A."/>
            <person name="Chaumeil P.A."/>
            <person name="Hugenholtz P."/>
        </authorList>
    </citation>
    <scope>NUCLEOTIDE SEQUENCE [LARGE SCALE GENOMIC DNA]</scope>
    <source>
        <strain evidence="9">UBA9375</strain>
    </source>
</reference>
<dbReference type="HAMAP" id="MF_00147_B">
    <property type="entry name" value="TIM_B"/>
    <property type="match status" value="1"/>
</dbReference>
<dbReference type="FunFam" id="3.20.20.70:FF:000016">
    <property type="entry name" value="Triosephosphate isomerase"/>
    <property type="match status" value="1"/>
</dbReference>
<comment type="caution">
    <text evidence="9">The sequence shown here is derived from an EMBL/GenBank/DDBJ whole genome shotgun (WGS) entry which is preliminary data.</text>
</comment>
<evidence type="ECO:0000256" key="4">
    <source>
        <dbReference type="ARBA" id="ARBA00022490"/>
    </source>
</evidence>
<evidence type="ECO:0000256" key="2">
    <source>
        <dbReference type="ARBA" id="ARBA00007422"/>
    </source>
</evidence>
<keyword evidence="3 7" id="KW-0312">Gluconeogenesis</keyword>
<dbReference type="PROSITE" id="PS00171">
    <property type="entry name" value="TIM_1"/>
    <property type="match status" value="1"/>
</dbReference>
<feature type="binding site" evidence="7">
    <location>
        <position position="215"/>
    </location>
    <ligand>
        <name>substrate</name>
    </ligand>
</feature>
<dbReference type="GO" id="GO:0006094">
    <property type="term" value="P:gluconeogenesis"/>
    <property type="evidence" value="ECO:0007669"/>
    <property type="project" value="UniProtKB-UniRule"/>
</dbReference>
<dbReference type="EMBL" id="DQAY01000147">
    <property type="protein sequence ID" value="HCO26000.1"/>
    <property type="molecule type" value="Genomic_DNA"/>
</dbReference>
<accession>A0A3D3REG4</accession>
<dbReference type="UniPathway" id="UPA00109">
    <property type="reaction ID" value="UER00189"/>
</dbReference>
<dbReference type="GO" id="GO:0046166">
    <property type="term" value="P:glyceraldehyde-3-phosphate biosynthetic process"/>
    <property type="evidence" value="ECO:0007669"/>
    <property type="project" value="TreeGrafter"/>
</dbReference>
<dbReference type="PROSITE" id="PS51440">
    <property type="entry name" value="TIM_2"/>
    <property type="match status" value="1"/>
</dbReference>
<dbReference type="GO" id="GO:0005829">
    <property type="term" value="C:cytosol"/>
    <property type="evidence" value="ECO:0007669"/>
    <property type="project" value="TreeGrafter"/>
</dbReference>
<dbReference type="Proteomes" id="UP000263642">
    <property type="component" value="Unassembled WGS sequence"/>
</dbReference>
<name>A0A3D3REG4_9PLAN</name>
<dbReference type="CDD" id="cd00311">
    <property type="entry name" value="TIM"/>
    <property type="match status" value="1"/>
</dbReference>
<dbReference type="PANTHER" id="PTHR21139">
    <property type="entry name" value="TRIOSEPHOSPHATE ISOMERASE"/>
    <property type="match status" value="1"/>
</dbReference>
<feature type="active site" description="Proton acceptor" evidence="7">
    <location>
        <position position="169"/>
    </location>
</feature>
<dbReference type="Pfam" id="PF00121">
    <property type="entry name" value="TIM"/>
    <property type="match status" value="1"/>
</dbReference>
<evidence type="ECO:0000256" key="8">
    <source>
        <dbReference type="RuleBase" id="RU363013"/>
    </source>
</evidence>
<comment type="function">
    <text evidence="7">Involved in the gluconeogenesis. Catalyzes stereospecifically the conversion of dihydroxyacetone phosphate (DHAP) to D-glyceraldehyde-3-phosphate (G3P).</text>
</comment>
<evidence type="ECO:0000256" key="5">
    <source>
        <dbReference type="ARBA" id="ARBA00023152"/>
    </source>
</evidence>
<comment type="subcellular location">
    <subcellularLocation>
        <location evidence="7 8">Cytoplasm</location>
    </subcellularLocation>
</comment>
<dbReference type="InterPro" id="IPR020861">
    <property type="entry name" value="Triosephosphate_isomerase_AS"/>
</dbReference>
<dbReference type="NCBIfam" id="TIGR00419">
    <property type="entry name" value="tim"/>
    <property type="match status" value="1"/>
</dbReference>
<dbReference type="GO" id="GO:0019563">
    <property type="term" value="P:glycerol catabolic process"/>
    <property type="evidence" value="ECO:0007669"/>
    <property type="project" value="TreeGrafter"/>
</dbReference>
<feature type="binding site" evidence="7">
    <location>
        <position position="175"/>
    </location>
    <ligand>
        <name>substrate</name>
    </ligand>
</feature>
<protein>
    <recommendedName>
        <fullName evidence="7 8">Triosephosphate isomerase</fullName>
        <shortName evidence="7">TIM</shortName>
        <shortName evidence="7">TPI</shortName>
        <ecNumber evidence="7 8">5.3.1.1</ecNumber>
    </recommendedName>
    <alternativeName>
        <fullName evidence="7">Triose-phosphate isomerase</fullName>
    </alternativeName>
</protein>
<evidence type="ECO:0000256" key="1">
    <source>
        <dbReference type="ARBA" id="ARBA00004680"/>
    </source>
</evidence>
<evidence type="ECO:0000256" key="3">
    <source>
        <dbReference type="ARBA" id="ARBA00022432"/>
    </source>
</evidence>
<dbReference type="InterPro" id="IPR000652">
    <property type="entry name" value="Triosephosphate_isomerase"/>
</dbReference>
<evidence type="ECO:0000313" key="9">
    <source>
        <dbReference type="EMBL" id="HCO26000.1"/>
    </source>
</evidence>
<dbReference type="Gene3D" id="3.20.20.70">
    <property type="entry name" value="Aldolase class I"/>
    <property type="match status" value="1"/>
</dbReference>
<dbReference type="GO" id="GO:0004807">
    <property type="term" value="F:triose-phosphate isomerase activity"/>
    <property type="evidence" value="ECO:0007669"/>
    <property type="project" value="UniProtKB-UniRule"/>
</dbReference>
<feature type="binding site" evidence="7">
    <location>
        <begin position="10"/>
        <end position="12"/>
    </location>
    <ligand>
        <name>substrate</name>
    </ligand>
</feature>
<dbReference type="InterPro" id="IPR022896">
    <property type="entry name" value="TrioseP_Isoase_bac/euk"/>
</dbReference>
<comment type="pathway">
    <text evidence="1 7 8">Carbohydrate degradation; glycolysis; D-glyceraldehyde 3-phosphate from glycerone phosphate: step 1/1.</text>
</comment>
<keyword evidence="6 7" id="KW-0413">Isomerase</keyword>
<comment type="subunit">
    <text evidence="7 8">Homodimer.</text>
</comment>
<dbReference type="PANTHER" id="PTHR21139:SF42">
    <property type="entry name" value="TRIOSEPHOSPHATE ISOMERASE"/>
    <property type="match status" value="1"/>
</dbReference>
<comment type="similarity">
    <text evidence="2 7 8">Belongs to the triosephosphate isomerase family.</text>
</comment>
<evidence type="ECO:0000256" key="6">
    <source>
        <dbReference type="ARBA" id="ARBA00023235"/>
    </source>
</evidence>
<comment type="pathway">
    <text evidence="7 8">Carbohydrate biosynthesis; gluconeogenesis.</text>
</comment>
<dbReference type="UniPathway" id="UPA00138"/>
<evidence type="ECO:0000256" key="7">
    <source>
        <dbReference type="HAMAP-Rule" id="MF_00147"/>
    </source>
</evidence>
<gene>
    <name evidence="7" type="primary">tpiA</name>
    <name evidence="9" type="ORF">DIT97_24330</name>
</gene>
<comment type="catalytic activity">
    <reaction evidence="7 8">
        <text>D-glyceraldehyde 3-phosphate = dihydroxyacetone phosphate</text>
        <dbReference type="Rhea" id="RHEA:18585"/>
        <dbReference type="ChEBI" id="CHEBI:57642"/>
        <dbReference type="ChEBI" id="CHEBI:59776"/>
        <dbReference type="EC" id="5.3.1.1"/>
    </reaction>
</comment>
<organism evidence="9 10">
    <name type="scientific">Gimesia maris</name>
    <dbReference type="NCBI Taxonomy" id="122"/>
    <lineage>
        <taxon>Bacteria</taxon>
        <taxon>Pseudomonadati</taxon>
        <taxon>Planctomycetota</taxon>
        <taxon>Planctomycetia</taxon>
        <taxon>Planctomycetales</taxon>
        <taxon>Planctomycetaceae</taxon>
        <taxon>Gimesia</taxon>
    </lineage>
</organism>